<evidence type="ECO:0000313" key="3">
    <source>
        <dbReference type="Proteomes" id="UP000828390"/>
    </source>
</evidence>
<gene>
    <name evidence="2" type="ORF">DPMN_075522</name>
</gene>
<feature type="compositionally biased region" description="Polar residues" evidence="1">
    <location>
        <begin position="33"/>
        <end position="43"/>
    </location>
</feature>
<dbReference type="Proteomes" id="UP000828390">
    <property type="component" value="Unassembled WGS sequence"/>
</dbReference>
<name>A0A9D3YLV1_DREPO</name>
<reference evidence="2" key="1">
    <citation type="journal article" date="2019" name="bioRxiv">
        <title>The Genome of the Zebra Mussel, Dreissena polymorpha: A Resource for Invasive Species Research.</title>
        <authorList>
            <person name="McCartney M.A."/>
            <person name="Auch B."/>
            <person name="Kono T."/>
            <person name="Mallez S."/>
            <person name="Zhang Y."/>
            <person name="Obille A."/>
            <person name="Becker A."/>
            <person name="Abrahante J.E."/>
            <person name="Garbe J."/>
            <person name="Badalamenti J.P."/>
            <person name="Herman A."/>
            <person name="Mangelson H."/>
            <person name="Liachko I."/>
            <person name="Sullivan S."/>
            <person name="Sone E.D."/>
            <person name="Koren S."/>
            <person name="Silverstein K.A.T."/>
            <person name="Beckman K.B."/>
            <person name="Gohl D.M."/>
        </authorList>
    </citation>
    <scope>NUCLEOTIDE SEQUENCE</scope>
    <source>
        <strain evidence="2">Duluth1</strain>
        <tissue evidence="2">Whole animal</tissue>
    </source>
</reference>
<evidence type="ECO:0000256" key="1">
    <source>
        <dbReference type="SAM" id="MobiDB-lite"/>
    </source>
</evidence>
<dbReference type="EMBL" id="JAIWYP010000015">
    <property type="protein sequence ID" value="KAH3700543.1"/>
    <property type="molecule type" value="Genomic_DNA"/>
</dbReference>
<evidence type="ECO:0000313" key="2">
    <source>
        <dbReference type="EMBL" id="KAH3700543.1"/>
    </source>
</evidence>
<reference evidence="2" key="2">
    <citation type="submission" date="2020-11" db="EMBL/GenBank/DDBJ databases">
        <authorList>
            <person name="McCartney M.A."/>
            <person name="Auch B."/>
            <person name="Kono T."/>
            <person name="Mallez S."/>
            <person name="Becker A."/>
            <person name="Gohl D.M."/>
            <person name="Silverstein K.A.T."/>
            <person name="Koren S."/>
            <person name="Bechman K.B."/>
            <person name="Herman A."/>
            <person name="Abrahante J.E."/>
            <person name="Garbe J."/>
        </authorList>
    </citation>
    <scope>NUCLEOTIDE SEQUENCE</scope>
    <source>
        <strain evidence="2">Duluth1</strain>
        <tissue evidence="2">Whole animal</tissue>
    </source>
</reference>
<organism evidence="2 3">
    <name type="scientific">Dreissena polymorpha</name>
    <name type="common">Zebra mussel</name>
    <name type="synonym">Mytilus polymorpha</name>
    <dbReference type="NCBI Taxonomy" id="45954"/>
    <lineage>
        <taxon>Eukaryota</taxon>
        <taxon>Metazoa</taxon>
        <taxon>Spiralia</taxon>
        <taxon>Lophotrochozoa</taxon>
        <taxon>Mollusca</taxon>
        <taxon>Bivalvia</taxon>
        <taxon>Autobranchia</taxon>
        <taxon>Heteroconchia</taxon>
        <taxon>Euheterodonta</taxon>
        <taxon>Imparidentia</taxon>
        <taxon>Neoheterodontei</taxon>
        <taxon>Myida</taxon>
        <taxon>Dreissenoidea</taxon>
        <taxon>Dreissenidae</taxon>
        <taxon>Dreissena</taxon>
    </lineage>
</organism>
<proteinExistence type="predicted"/>
<feature type="compositionally biased region" description="Basic and acidic residues" evidence="1">
    <location>
        <begin position="20"/>
        <end position="32"/>
    </location>
</feature>
<dbReference type="AlphaFoldDB" id="A0A9D3YLV1"/>
<comment type="caution">
    <text evidence="2">The sequence shown here is derived from an EMBL/GenBank/DDBJ whole genome shotgun (WGS) entry which is preliminary data.</text>
</comment>
<protein>
    <submittedName>
        <fullName evidence="2">Uncharacterized protein</fullName>
    </submittedName>
</protein>
<sequence length="125" mass="14139">MQHVSQALKKCHYPKWALKKGSERASKPKSCTESKIVSGQMETRFTEHRRPSSTSSEVSRHKHDCKPDHTITMENVRILNRKPPWFERGVNEAIRALRPALNKNGAASNSRTPGTVMFDDPTGDI</sequence>
<accession>A0A9D3YLV1</accession>
<feature type="region of interest" description="Disordered" evidence="1">
    <location>
        <begin position="19"/>
        <end position="69"/>
    </location>
</feature>
<feature type="region of interest" description="Disordered" evidence="1">
    <location>
        <begin position="104"/>
        <end position="125"/>
    </location>
</feature>
<keyword evidence="3" id="KW-1185">Reference proteome</keyword>